<dbReference type="PANTHER" id="PTHR12353">
    <property type="entry name" value="DISKS LARGE-ASSOCIATED PROTEIN DAP SAP90/PSD-95-ASSOCIATED PROTEIN"/>
    <property type="match status" value="1"/>
</dbReference>
<feature type="compositionally biased region" description="Polar residues" evidence="2">
    <location>
        <begin position="27"/>
        <end position="37"/>
    </location>
</feature>
<evidence type="ECO:0000313" key="3">
    <source>
        <dbReference type="EMBL" id="PAA50164.1"/>
    </source>
</evidence>
<protein>
    <submittedName>
        <fullName evidence="3">Uncharacterized protein</fullName>
    </submittedName>
</protein>
<feature type="compositionally biased region" description="Polar residues" evidence="2">
    <location>
        <begin position="357"/>
        <end position="366"/>
    </location>
</feature>
<feature type="compositionally biased region" description="Basic and acidic residues" evidence="2">
    <location>
        <begin position="817"/>
        <end position="831"/>
    </location>
</feature>
<feature type="compositionally biased region" description="Low complexity" evidence="2">
    <location>
        <begin position="265"/>
        <end position="277"/>
    </location>
</feature>
<feature type="region of interest" description="Disordered" evidence="2">
    <location>
        <begin position="146"/>
        <end position="196"/>
    </location>
</feature>
<feature type="region of interest" description="Disordered" evidence="2">
    <location>
        <begin position="524"/>
        <end position="543"/>
    </location>
</feature>
<dbReference type="PANTHER" id="PTHR12353:SF31">
    <property type="entry name" value="LD44824P"/>
    <property type="match status" value="1"/>
</dbReference>
<feature type="region of interest" description="Disordered" evidence="2">
    <location>
        <begin position="425"/>
        <end position="451"/>
    </location>
</feature>
<proteinExistence type="inferred from homology"/>
<evidence type="ECO:0000256" key="2">
    <source>
        <dbReference type="SAM" id="MobiDB-lite"/>
    </source>
</evidence>
<dbReference type="GO" id="GO:0098978">
    <property type="term" value="C:glutamatergic synapse"/>
    <property type="evidence" value="ECO:0007669"/>
    <property type="project" value="TreeGrafter"/>
</dbReference>
<sequence length="854" mass="88409">SFMRSQQSNNTSLYTLLQSRRAPAHSIGSQTAITPGKSQDRITRHAQANHYLPTDAPVSFLDSRSSPARPKPSSKPNSLKAANNLAVSAASLDQPSVAAASGPAAESSLGSLELLSSRLQTMMAERRDELNKEAAYLLKCQVAAPGSADVNSENAPAPPPRRQSAAAHNQKKQEQKSDSSRLSRSRSADDTLNLSDDIDVELNESVSNDCVLDEGARPSGAGSLAPIRSAKQPSSVGESSGGKRGTFGFLSRFRSGQQQQHRQDGSSGAAAAATASPKKSHSTRFPSFRKLLRMPKKIKRSPLDENKFQSTDSKNEAATVVPDGNGAADAAHSNGLPDTATAAKAPSDSPDDSSSAYLTASMTSPAADSGATVPTANGVADGPFAGTESNSSSAKPALLSPIVTVTMATADGKALHSENLPNKLLTTSIDSNGNADEPNVVNDAAKEPGKAEDLPTVQVSTEAPIPPPPEPATSEIVEVPAPEAADVPVTLRGNRSGGSPSGVKVTAMPAAGAAQQQQLLLPLPVGTSTPTRGSPGRGRLGYNRRKTKSCTECDVPVSSGGVDSSAAEASDLVAAVVSASASADAAGVSAAALLADAKARERSSLIMISAAMRGAAILAAGMTRSLNFDALHAAELDGEDADADAAEQQSDGDGEKCAGRYFLMLADREEKKIRTETDWIEAALADRPDLSEEVAGIFRVAVGKAKLFLAEKLAQFRGLCEDNLSGGVTQYCDLNGFWAICGLQIDDLNNKLLQQCRTIRDAGFVVIATSSKASAASGSPEQQASTAPTTKAAARRPTAAKKATTSTTTAKSGGGGEGDRQRRERLAEMKRQARKKMLAASAGAADNGDDVIFM</sequence>
<feature type="non-terminal residue" evidence="3">
    <location>
        <position position="1"/>
    </location>
</feature>
<organism evidence="3 4">
    <name type="scientific">Macrostomum lignano</name>
    <dbReference type="NCBI Taxonomy" id="282301"/>
    <lineage>
        <taxon>Eukaryota</taxon>
        <taxon>Metazoa</taxon>
        <taxon>Spiralia</taxon>
        <taxon>Lophotrochozoa</taxon>
        <taxon>Platyhelminthes</taxon>
        <taxon>Rhabditophora</taxon>
        <taxon>Macrostomorpha</taxon>
        <taxon>Macrostomida</taxon>
        <taxon>Macrostomidae</taxon>
        <taxon>Macrostomum</taxon>
    </lineage>
</organism>
<feature type="compositionally biased region" description="Basic and acidic residues" evidence="2">
    <location>
        <begin position="171"/>
        <end position="189"/>
    </location>
</feature>
<feature type="compositionally biased region" description="Low complexity" evidence="2">
    <location>
        <begin position="775"/>
        <end position="811"/>
    </location>
</feature>
<feature type="compositionally biased region" description="Polar residues" evidence="2">
    <location>
        <begin position="425"/>
        <end position="434"/>
    </location>
</feature>
<dbReference type="EMBL" id="NIVC01003703">
    <property type="protein sequence ID" value="PAA50164.1"/>
    <property type="molecule type" value="Genomic_DNA"/>
</dbReference>
<dbReference type="GO" id="GO:0099572">
    <property type="term" value="C:postsynaptic specialization"/>
    <property type="evidence" value="ECO:0007669"/>
    <property type="project" value="TreeGrafter"/>
</dbReference>
<reference evidence="3 4" key="1">
    <citation type="submission" date="2017-06" db="EMBL/GenBank/DDBJ databases">
        <title>A platform for efficient transgenesis in Macrostomum lignano, a flatworm model organism for stem cell research.</title>
        <authorList>
            <person name="Berezikov E."/>
        </authorList>
    </citation>
    <scope>NUCLEOTIDE SEQUENCE [LARGE SCALE GENOMIC DNA]</scope>
    <source>
        <strain evidence="3">DV1</strain>
        <tissue evidence="3">Whole organism</tissue>
    </source>
</reference>
<dbReference type="InterPro" id="IPR005026">
    <property type="entry name" value="SAPAP"/>
</dbReference>
<dbReference type="AlphaFoldDB" id="A0A267DNB1"/>
<name>A0A267DNB1_9PLAT</name>
<dbReference type="STRING" id="282301.A0A267DNB1"/>
<feature type="region of interest" description="Disordered" evidence="2">
    <location>
        <begin position="775"/>
        <end position="841"/>
    </location>
</feature>
<accession>A0A267DNB1</accession>
<comment type="similarity">
    <text evidence="1">Belongs to the SAPAP family.</text>
</comment>
<feature type="region of interest" description="Disordered" evidence="2">
    <location>
        <begin position="209"/>
        <end position="395"/>
    </location>
</feature>
<dbReference type="Proteomes" id="UP000215902">
    <property type="component" value="Unassembled WGS sequence"/>
</dbReference>
<dbReference type="GO" id="GO:0060090">
    <property type="term" value="F:molecular adaptor activity"/>
    <property type="evidence" value="ECO:0007669"/>
    <property type="project" value="TreeGrafter"/>
</dbReference>
<evidence type="ECO:0000313" key="4">
    <source>
        <dbReference type="Proteomes" id="UP000215902"/>
    </source>
</evidence>
<dbReference type="OrthoDB" id="10023951at2759"/>
<evidence type="ECO:0000256" key="1">
    <source>
        <dbReference type="ARBA" id="ARBA00008839"/>
    </source>
</evidence>
<gene>
    <name evidence="3" type="ORF">BOX15_Mlig024689g1</name>
</gene>
<feature type="compositionally biased region" description="Basic residues" evidence="2">
    <location>
        <begin position="290"/>
        <end position="300"/>
    </location>
</feature>
<feature type="region of interest" description="Disordered" evidence="2">
    <location>
        <begin position="20"/>
        <end position="79"/>
    </location>
</feature>
<dbReference type="Pfam" id="PF03359">
    <property type="entry name" value="GKAP"/>
    <property type="match status" value="1"/>
</dbReference>
<dbReference type="GO" id="GO:0023052">
    <property type="term" value="P:signaling"/>
    <property type="evidence" value="ECO:0007669"/>
    <property type="project" value="InterPro"/>
</dbReference>
<keyword evidence="4" id="KW-1185">Reference proteome</keyword>
<comment type="caution">
    <text evidence="3">The sequence shown here is derived from an EMBL/GenBank/DDBJ whole genome shotgun (WGS) entry which is preliminary data.</text>
</comment>
<feature type="compositionally biased region" description="Low complexity" evidence="2">
    <location>
        <begin position="337"/>
        <end position="356"/>
    </location>
</feature>